<feature type="region of interest" description="Disordered" evidence="1">
    <location>
        <begin position="367"/>
        <end position="386"/>
    </location>
</feature>
<proteinExistence type="predicted"/>
<keyword evidence="3" id="KW-1185">Reference proteome</keyword>
<feature type="region of interest" description="Disordered" evidence="1">
    <location>
        <begin position="464"/>
        <end position="487"/>
    </location>
</feature>
<sequence>MGHSSEHSSNKTSFEERILHDNINSPVPTRKLTRKPPPPDGIIDSSSIQRNQELNDGASSLNPTELSVVGKDRSHIDGLDDIIGTLEDEIHQMMKPSYESFSTQYSPAKEGNSGQYEKHPDSVVSDDTEVYEHKNSIEHPDLPSASKTFQKKMTSADWGSGVSQPTSQSDGDDAGYENLRNSSSFIEKNKSFSSGIHSPNHSDANQFPKGMEAASISGFPNAHASSASVDSLHFLDAGGTYSGEPLHTVETTGSSLRSNVLSTTDSQFSISSPNRIVSYDSKGTPESSSRAAITSSHSVNYEDSSSLPQSTYPTELLHEVLTTGTGGGSTANNLSNPALGRAQPSTRSIPTYSPRTPLKTSNTFTSIASDASCPKGSPSMTSANTFHRKSSSMSSIFSSNSNRHITLGTLKKSITLRPGEGERSNYVQSIRRNAGTSYNDLGPETWKLPVGILPVDKRQLLPTNDRYNRLRGNRKNQSSGVGLKHGHLAPRLLAAEVDESEGSNKFGSLGRSSTFQRHDKKDVSAVASSRSSIPSTVVSRGNSLRQNSNAPSRAGSIAGSFSSSIMASTDPSTPKRNSGIHNGYQPMISRHASTSSRMSVGSISDGRLVEGYYQHPGYRYEEEVENTEGISPSTERTMHHDSDEDNDEKPRLVLANPDSDSSDD</sequence>
<feature type="compositionally biased region" description="Polar residues" evidence="1">
    <location>
        <begin position="299"/>
        <end position="310"/>
    </location>
</feature>
<protein>
    <submittedName>
        <fullName evidence="2">Uncharacterized protein</fullName>
    </submittedName>
</protein>
<feature type="region of interest" description="Disordered" evidence="1">
    <location>
        <begin position="1"/>
        <end position="75"/>
    </location>
</feature>
<feature type="compositionally biased region" description="Basic and acidic residues" evidence="1">
    <location>
        <begin position="130"/>
        <end position="141"/>
    </location>
</feature>
<feature type="compositionally biased region" description="Polar residues" evidence="1">
    <location>
        <begin position="49"/>
        <end position="65"/>
    </location>
</feature>
<dbReference type="OrthoDB" id="4026687at2759"/>
<accession>A0A2V1B1E9</accession>
<evidence type="ECO:0000256" key="1">
    <source>
        <dbReference type="SAM" id="MobiDB-lite"/>
    </source>
</evidence>
<feature type="compositionally biased region" description="Polar residues" evidence="1">
    <location>
        <begin position="541"/>
        <end position="551"/>
    </location>
</feature>
<comment type="caution">
    <text evidence="2">The sequence shown here is derived from an EMBL/GenBank/DDBJ whole genome shotgun (WGS) entry which is preliminary data.</text>
</comment>
<feature type="compositionally biased region" description="Polar residues" evidence="1">
    <location>
        <begin position="569"/>
        <end position="580"/>
    </location>
</feature>
<dbReference type="VEuPathDB" id="FungiDB:CXQ85_003978"/>
<feature type="compositionally biased region" description="Low complexity" evidence="1">
    <location>
        <begin position="552"/>
        <end position="568"/>
    </location>
</feature>
<feature type="region of interest" description="Disordered" evidence="1">
    <location>
        <begin position="94"/>
        <end position="182"/>
    </location>
</feature>
<evidence type="ECO:0000313" key="2">
    <source>
        <dbReference type="EMBL" id="PVH23686.1"/>
    </source>
</evidence>
<dbReference type="STRING" id="45357.A0A2V1B1E9"/>
<organism evidence="2 3">
    <name type="scientific">Candidozyma haemuli</name>
    <dbReference type="NCBI Taxonomy" id="45357"/>
    <lineage>
        <taxon>Eukaryota</taxon>
        <taxon>Fungi</taxon>
        <taxon>Dikarya</taxon>
        <taxon>Ascomycota</taxon>
        <taxon>Saccharomycotina</taxon>
        <taxon>Pichiomycetes</taxon>
        <taxon>Metschnikowiaceae</taxon>
        <taxon>Candidozyma</taxon>
    </lineage>
</organism>
<dbReference type="RefSeq" id="XP_025344626.1">
    <property type="nucleotide sequence ID" value="XM_025487610.1"/>
</dbReference>
<feature type="compositionally biased region" description="Polar residues" evidence="1">
    <location>
        <begin position="343"/>
        <end position="361"/>
    </location>
</feature>
<feature type="region of interest" description="Disordered" evidence="1">
    <location>
        <begin position="279"/>
        <end position="310"/>
    </location>
</feature>
<feature type="compositionally biased region" description="Low complexity" evidence="1">
    <location>
        <begin position="287"/>
        <end position="298"/>
    </location>
</feature>
<name>A0A2V1B1E9_9ASCO</name>
<feature type="region of interest" description="Disordered" evidence="1">
    <location>
        <begin position="619"/>
        <end position="664"/>
    </location>
</feature>
<feature type="compositionally biased region" description="Polar residues" evidence="1">
    <location>
        <begin position="503"/>
        <end position="515"/>
    </location>
</feature>
<feature type="compositionally biased region" description="Basic and acidic residues" evidence="1">
    <location>
        <begin position="1"/>
        <end position="20"/>
    </location>
</feature>
<feature type="region of interest" description="Disordered" evidence="1">
    <location>
        <begin position="324"/>
        <end position="361"/>
    </location>
</feature>
<feature type="compositionally biased region" description="Polar residues" evidence="1">
    <location>
        <begin position="591"/>
        <end position="601"/>
    </location>
</feature>
<feature type="region of interest" description="Disordered" evidence="1">
    <location>
        <begin position="499"/>
        <end position="601"/>
    </location>
</feature>
<gene>
    <name evidence="2" type="ORF">CXQ85_003978</name>
</gene>
<dbReference type="AlphaFoldDB" id="A0A2V1B1E9"/>
<feature type="compositionally biased region" description="Low complexity" evidence="1">
    <location>
        <begin position="524"/>
        <end position="540"/>
    </location>
</feature>
<dbReference type="EMBL" id="PKFO01000011">
    <property type="protein sequence ID" value="PVH23686.1"/>
    <property type="molecule type" value="Genomic_DNA"/>
</dbReference>
<evidence type="ECO:0000313" key="3">
    <source>
        <dbReference type="Proteomes" id="UP000244309"/>
    </source>
</evidence>
<reference evidence="2 3" key="1">
    <citation type="submission" date="2017-12" db="EMBL/GenBank/DDBJ databases">
        <title>Genome Sequence of a Multidrug-Resistant Candida haemulonii Isolate from a Patient with Chronic Leg Ulcers in Israel.</title>
        <authorList>
            <person name="Chow N.A."/>
            <person name="Gade L."/>
            <person name="Batra D."/>
            <person name="Rowe L.A."/>
            <person name="Ben-Ami R."/>
            <person name="Loparev V.N."/>
            <person name="Litvintseva A.P."/>
        </authorList>
    </citation>
    <scope>NUCLEOTIDE SEQUENCE [LARGE SCALE GENOMIC DNA]</scope>
    <source>
        <strain evidence="2 3">B11899</strain>
    </source>
</reference>
<dbReference type="Proteomes" id="UP000244309">
    <property type="component" value="Unassembled WGS sequence"/>
</dbReference>
<dbReference type="GeneID" id="37009308"/>